<organism evidence="3 4">
    <name type="scientific">Streptomyces tsukubensis</name>
    <dbReference type="NCBI Taxonomy" id="83656"/>
    <lineage>
        <taxon>Bacteria</taxon>
        <taxon>Bacillati</taxon>
        <taxon>Actinomycetota</taxon>
        <taxon>Actinomycetes</taxon>
        <taxon>Kitasatosporales</taxon>
        <taxon>Streptomycetaceae</taxon>
        <taxon>Streptomyces</taxon>
    </lineage>
</organism>
<name>A0A1V4A036_9ACTN</name>
<evidence type="ECO:0000259" key="2">
    <source>
        <dbReference type="PROSITE" id="PS50927"/>
    </source>
</evidence>
<dbReference type="Gene3D" id="2.90.10.30">
    <property type="match status" value="1"/>
</dbReference>
<proteinExistence type="predicted"/>
<dbReference type="InterPro" id="IPR036426">
    <property type="entry name" value="Bulb-type_lectin_dom_sf"/>
</dbReference>
<dbReference type="PROSITE" id="PS50927">
    <property type="entry name" value="BULB_LECTIN"/>
    <property type="match status" value="1"/>
</dbReference>
<sequence>MLSAVVGVVAVALIALPFLTRDKGSAGNQASDHLTGAVDSNNGQLHVPEGLESASAEAKKHGKKGKSPELTKSQGDRGASGYPSGMPSGSASPGAADQSAGATLPGRTPGAGKGTGTTSGHVDTKAGTSTEAPLVIQPVATLNPGTSWKAARVKLSMQTDGNLVLYDQKEKRAIWSPVVSGKGNFAVFQNDGNLVVYNAARYPIWASNADGFTDATLTIKPDGNLVVKSGQKQVWASNSHL</sequence>
<reference evidence="3 4" key="1">
    <citation type="submission" date="2017-02" db="EMBL/GenBank/DDBJ databases">
        <title>Draft Genome Sequence of Streptomyces tsukubaensis F601, a Producer of the immunosuppressant tacrolimus FK506.</title>
        <authorList>
            <person name="Zong G."/>
            <person name="Zhong C."/>
            <person name="Fu J."/>
            <person name="Qin R."/>
            <person name="Cao G."/>
        </authorList>
    </citation>
    <scope>NUCLEOTIDE SEQUENCE [LARGE SCALE GENOMIC DNA]</scope>
    <source>
        <strain evidence="3 4">F601</strain>
    </source>
</reference>
<feature type="domain" description="Bulb-type lectin" evidence="2">
    <location>
        <begin position="133"/>
        <end position="240"/>
    </location>
</feature>
<dbReference type="InterPro" id="IPR001480">
    <property type="entry name" value="Bulb-type_lectin_dom"/>
</dbReference>
<evidence type="ECO:0000313" key="3">
    <source>
        <dbReference type="EMBL" id="OON71822.1"/>
    </source>
</evidence>
<feature type="compositionally biased region" description="Polar residues" evidence="1">
    <location>
        <begin position="118"/>
        <end position="130"/>
    </location>
</feature>
<evidence type="ECO:0000313" key="4">
    <source>
        <dbReference type="Proteomes" id="UP000190539"/>
    </source>
</evidence>
<feature type="region of interest" description="Disordered" evidence="1">
    <location>
        <begin position="22"/>
        <end position="130"/>
    </location>
</feature>
<keyword evidence="4" id="KW-1185">Reference proteome</keyword>
<dbReference type="STRING" id="83656.B1H18_32125"/>
<feature type="compositionally biased region" description="Low complexity" evidence="1">
    <location>
        <begin position="79"/>
        <end position="102"/>
    </location>
</feature>
<dbReference type="EMBL" id="MVFC01000047">
    <property type="protein sequence ID" value="OON71822.1"/>
    <property type="molecule type" value="Genomic_DNA"/>
</dbReference>
<dbReference type="Proteomes" id="UP000190539">
    <property type="component" value="Unassembled WGS sequence"/>
</dbReference>
<evidence type="ECO:0000256" key="1">
    <source>
        <dbReference type="SAM" id="MobiDB-lite"/>
    </source>
</evidence>
<comment type="caution">
    <text evidence="3">The sequence shown here is derived from an EMBL/GenBank/DDBJ whole genome shotgun (WGS) entry which is preliminary data.</text>
</comment>
<dbReference type="SUPFAM" id="SSF51110">
    <property type="entry name" value="alpha-D-mannose-specific plant lectins"/>
    <property type="match status" value="1"/>
</dbReference>
<protein>
    <recommendedName>
        <fullName evidence="2">Bulb-type lectin domain-containing protein</fullName>
    </recommendedName>
</protein>
<dbReference type="AlphaFoldDB" id="A0A1V4A036"/>
<feature type="compositionally biased region" description="Polar residues" evidence="1">
    <location>
        <begin position="26"/>
        <end position="44"/>
    </location>
</feature>
<accession>A0A1V4A036</accession>
<dbReference type="SMART" id="SM00108">
    <property type="entry name" value="B_lectin"/>
    <property type="match status" value="1"/>
</dbReference>
<gene>
    <name evidence="3" type="ORF">B1H18_32125</name>
</gene>